<keyword evidence="4" id="KW-0804">Transcription</keyword>
<dbReference type="CDD" id="cd08422">
    <property type="entry name" value="PBP2_CrgA_like"/>
    <property type="match status" value="1"/>
</dbReference>
<gene>
    <name evidence="6" type="ORF">C5L14_04185</name>
</gene>
<dbReference type="EMBL" id="PUEJ01000002">
    <property type="protein sequence ID" value="PRH88451.1"/>
    <property type="molecule type" value="Genomic_DNA"/>
</dbReference>
<name>A0A2S9QGF8_9HYPH</name>
<sequence length="317" mass="34735">MLENFRSFARAVEAGSFSEAGRRMRVSANVISQRIQALENHLGCRLFNRTTRNMGLTEQGRIFYDHVIDALHTIEMAEANIGELGAMPLGSIRVAAPLGLGRRLVGPTAAAYRDAHPQIDVQLRLSERRLDIIAESCDLALQFVTYADSSMIMRKIADAERVLCASPGYIERAGMPMTPADLARHQCLLLRFPGSREFRWSLSQDGEEISVPIKGSLDADDGDVLTAWALDGRGIVLKPVYEIADALAQGRLVPVLTANPPPPATLAVLYPTRNLVPLKVKAFADLLVERGRRYLATELARLGPLPSGQSPLQENEA</sequence>
<dbReference type="FunFam" id="1.10.10.10:FF:000001">
    <property type="entry name" value="LysR family transcriptional regulator"/>
    <property type="match status" value="1"/>
</dbReference>
<dbReference type="GO" id="GO:0003700">
    <property type="term" value="F:DNA-binding transcription factor activity"/>
    <property type="evidence" value="ECO:0007669"/>
    <property type="project" value="InterPro"/>
</dbReference>
<dbReference type="Pfam" id="PF00126">
    <property type="entry name" value="HTH_1"/>
    <property type="match status" value="1"/>
</dbReference>
<dbReference type="InterPro" id="IPR058163">
    <property type="entry name" value="LysR-type_TF_proteobact-type"/>
</dbReference>
<dbReference type="OrthoDB" id="9813056at2"/>
<proteinExistence type="inferred from homology"/>
<dbReference type="Gene3D" id="3.40.190.290">
    <property type="match status" value="1"/>
</dbReference>
<protein>
    <submittedName>
        <fullName evidence="6">LysR family transcriptional regulator</fullName>
    </submittedName>
</protein>
<dbReference type="RefSeq" id="WP_105860802.1">
    <property type="nucleotide sequence ID" value="NZ_PUEJ01000002.1"/>
</dbReference>
<dbReference type="GO" id="GO:0003677">
    <property type="term" value="F:DNA binding"/>
    <property type="evidence" value="ECO:0007669"/>
    <property type="project" value="UniProtKB-KW"/>
</dbReference>
<dbReference type="Pfam" id="PF03466">
    <property type="entry name" value="LysR_substrate"/>
    <property type="match status" value="1"/>
</dbReference>
<dbReference type="PANTHER" id="PTHR30537">
    <property type="entry name" value="HTH-TYPE TRANSCRIPTIONAL REGULATOR"/>
    <property type="match status" value="1"/>
</dbReference>
<dbReference type="PANTHER" id="PTHR30537:SF5">
    <property type="entry name" value="HTH-TYPE TRANSCRIPTIONAL ACTIVATOR TTDR-RELATED"/>
    <property type="match status" value="1"/>
</dbReference>
<dbReference type="Gene3D" id="1.10.10.10">
    <property type="entry name" value="Winged helix-like DNA-binding domain superfamily/Winged helix DNA-binding domain"/>
    <property type="match status" value="1"/>
</dbReference>
<feature type="domain" description="HTH lysR-type" evidence="5">
    <location>
        <begin position="1"/>
        <end position="57"/>
    </location>
</feature>
<dbReference type="InterPro" id="IPR036388">
    <property type="entry name" value="WH-like_DNA-bd_sf"/>
</dbReference>
<dbReference type="InterPro" id="IPR005119">
    <property type="entry name" value="LysR_subst-bd"/>
</dbReference>
<dbReference type="SUPFAM" id="SSF46785">
    <property type="entry name" value="Winged helix' DNA-binding domain"/>
    <property type="match status" value="1"/>
</dbReference>
<dbReference type="PROSITE" id="PS50931">
    <property type="entry name" value="HTH_LYSR"/>
    <property type="match status" value="1"/>
</dbReference>
<reference evidence="6 7" key="1">
    <citation type="submission" date="2018-02" db="EMBL/GenBank/DDBJ databases">
        <title>Whole genome sequencing of endophytic bacterium.</title>
        <authorList>
            <person name="Eedara R."/>
            <person name="Podile A.R."/>
        </authorList>
    </citation>
    <scope>NUCLEOTIDE SEQUENCE [LARGE SCALE GENOMIC DNA]</scope>
    <source>
        <strain evidence="6 7">RP1T</strain>
    </source>
</reference>
<organism evidence="6 7">
    <name type="scientific">Labrys okinawensis</name>
    <dbReference type="NCBI Taxonomy" id="346911"/>
    <lineage>
        <taxon>Bacteria</taxon>
        <taxon>Pseudomonadati</taxon>
        <taxon>Pseudomonadota</taxon>
        <taxon>Alphaproteobacteria</taxon>
        <taxon>Hyphomicrobiales</taxon>
        <taxon>Xanthobacteraceae</taxon>
        <taxon>Labrys</taxon>
    </lineage>
</organism>
<evidence type="ECO:0000256" key="2">
    <source>
        <dbReference type="ARBA" id="ARBA00023015"/>
    </source>
</evidence>
<keyword evidence="2" id="KW-0805">Transcription regulation</keyword>
<evidence type="ECO:0000259" key="5">
    <source>
        <dbReference type="PROSITE" id="PS50931"/>
    </source>
</evidence>
<evidence type="ECO:0000256" key="1">
    <source>
        <dbReference type="ARBA" id="ARBA00009437"/>
    </source>
</evidence>
<dbReference type="AlphaFoldDB" id="A0A2S9QGF8"/>
<dbReference type="SUPFAM" id="SSF53850">
    <property type="entry name" value="Periplasmic binding protein-like II"/>
    <property type="match status" value="1"/>
</dbReference>
<keyword evidence="7" id="KW-1185">Reference proteome</keyword>
<accession>A0A2S9QGF8</accession>
<evidence type="ECO:0000313" key="7">
    <source>
        <dbReference type="Proteomes" id="UP000237682"/>
    </source>
</evidence>
<dbReference type="InterPro" id="IPR000847">
    <property type="entry name" value="LysR_HTH_N"/>
</dbReference>
<evidence type="ECO:0000313" key="6">
    <source>
        <dbReference type="EMBL" id="PRH88451.1"/>
    </source>
</evidence>
<dbReference type="InterPro" id="IPR036390">
    <property type="entry name" value="WH_DNA-bd_sf"/>
</dbReference>
<comment type="caution">
    <text evidence="6">The sequence shown here is derived from an EMBL/GenBank/DDBJ whole genome shotgun (WGS) entry which is preliminary data.</text>
</comment>
<keyword evidence="3" id="KW-0238">DNA-binding</keyword>
<comment type="similarity">
    <text evidence="1">Belongs to the LysR transcriptional regulatory family.</text>
</comment>
<evidence type="ECO:0000256" key="4">
    <source>
        <dbReference type="ARBA" id="ARBA00023163"/>
    </source>
</evidence>
<evidence type="ECO:0000256" key="3">
    <source>
        <dbReference type="ARBA" id="ARBA00023125"/>
    </source>
</evidence>
<dbReference type="Proteomes" id="UP000237682">
    <property type="component" value="Unassembled WGS sequence"/>
</dbReference>